<dbReference type="Pfam" id="PF00107">
    <property type="entry name" value="ADH_zinc_N"/>
    <property type="match status" value="1"/>
</dbReference>
<dbReference type="SUPFAM" id="SSF51735">
    <property type="entry name" value="NAD(P)-binding Rossmann-fold domains"/>
    <property type="match status" value="1"/>
</dbReference>
<reference evidence="4 5" key="1">
    <citation type="journal article" date="2024" name="IMA Fungus">
        <title>IMA Genome - F19 : A genome assembly and annotation guide to empower mycologists, including annotated draft genome sequences of Ceratocystis pirilliformis, Diaporthe australafricana, Fusarium ophioides, Paecilomyces lecythidis, and Sporothrix stenoceras.</title>
        <authorList>
            <person name="Aylward J."/>
            <person name="Wilson A.M."/>
            <person name="Visagie C.M."/>
            <person name="Spraker J."/>
            <person name="Barnes I."/>
            <person name="Buitendag C."/>
            <person name="Ceriani C."/>
            <person name="Del Mar Angel L."/>
            <person name="du Plessis D."/>
            <person name="Fuchs T."/>
            <person name="Gasser K."/>
            <person name="Kramer D."/>
            <person name="Li W."/>
            <person name="Munsamy K."/>
            <person name="Piso A."/>
            <person name="Price J.L."/>
            <person name="Sonnekus B."/>
            <person name="Thomas C."/>
            <person name="van der Nest A."/>
            <person name="van Dijk A."/>
            <person name="van Heerden A."/>
            <person name="van Vuuren N."/>
            <person name="Yilmaz N."/>
            <person name="Duong T.A."/>
            <person name="van der Merwe N.A."/>
            <person name="Wingfield M.J."/>
            <person name="Wingfield B.D."/>
        </authorList>
    </citation>
    <scope>NUCLEOTIDE SEQUENCE [LARGE SCALE GENOMIC DNA]</scope>
    <source>
        <strain evidence="4 5">CMW 5346</strain>
    </source>
</reference>
<dbReference type="PANTHER" id="PTHR45348:SF2">
    <property type="entry name" value="ZINC-TYPE ALCOHOL DEHYDROGENASE-LIKE PROTEIN C2E1P3.01"/>
    <property type="match status" value="1"/>
</dbReference>
<dbReference type="Proteomes" id="UP001583186">
    <property type="component" value="Unassembled WGS sequence"/>
</dbReference>
<accession>A0ABR3YPR9</accession>
<evidence type="ECO:0000256" key="2">
    <source>
        <dbReference type="ARBA" id="ARBA00023002"/>
    </source>
</evidence>
<gene>
    <name evidence="4" type="ORF">Sste5346_008606</name>
</gene>
<comment type="similarity">
    <text evidence="1">Belongs to the zinc-containing alcohol dehydrogenase family.</text>
</comment>
<dbReference type="InterPro" id="IPR011032">
    <property type="entry name" value="GroES-like_sf"/>
</dbReference>
<dbReference type="CDD" id="cd08249">
    <property type="entry name" value="enoyl_reductase_like"/>
    <property type="match status" value="1"/>
</dbReference>
<name>A0ABR3YPR9_9PEZI</name>
<dbReference type="InterPro" id="IPR047122">
    <property type="entry name" value="Trans-enoyl_RdTase-like"/>
</dbReference>
<dbReference type="InterPro" id="IPR013154">
    <property type="entry name" value="ADH-like_N"/>
</dbReference>
<dbReference type="InterPro" id="IPR036291">
    <property type="entry name" value="NAD(P)-bd_dom_sf"/>
</dbReference>
<keyword evidence="5" id="KW-1185">Reference proteome</keyword>
<dbReference type="InterPro" id="IPR013149">
    <property type="entry name" value="ADH-like_C"/>
</dbReference>
<evidence type="ECO:0000256" key="1">
    <source>
        <dbReference type="ARBA" id="ARBA00008072"/>
    </source>
</evidence>
<organism evidence="4 5">
    <name type="scientific">Sporothrix stenoceras</name>
    <dbReference type="NCBI Taxonomy" id="5173"/>
    <lineage>
        <taxon>Eukaryota</taxon>
        <taxon>Fungi</taxon>
        <taxon>Dikarya</taxon>
        <taxon>Ascomycota</taxon>
        <taxon>Pezizomycotina</taxon>
        <taxon>Sordariomycetes</taxon>
        <taxon>Sordariomycetidae</taxon>
        <taxon>Ophiostomatales</taxon>
        <taxon>Ophiostomataceae</taxon>
        <taxon>Sporothrix</taxon>
    </lineage>
</organism>
<protein>
    <recommendedName>
        <fullName evidence="3">Enoyl reductase (ER) domain-containing protein</fullName>
    </recommendedName>
</protein>
<evidence type="ECO:0000313" key="4">
    <source>
        <dbReference type="EMBL" id="KAL1889882.1"/>
    </source>
</evidence>
<dbReference type="SMART" id="SM00829">
    <property type="entry name" value="PKS_ER"/>
    <property type="match status" value="1"/>
</dbReference>
<feature type="domain" description="Enoyl reductase (ER)" evidence="3">
    <location>
        <begin position="17"/>
        <end position="292"/>
    </location>
</feature>
<dbReference type="Gene3D" id="3.90.180.10">
    <property type="entry name" value="Medium-chain alcohol dehydrogenases, catalytic domain"/>
    <property type="match status" value="1"/>
</dbReference>
<evidence type="ECO:0000313" key="5">
    <source>
        <dbReference type="Proteomes" id="UP001583186"/>
    </source>
</evidence>
<dbReference type="PANTHER" id="PTHR45348">
    <property type="entry name" value="HYPOTHETICAL OXIDOREDUCTASE (EUROFUNG)"/>
    <property type="match status" value="1"/>
</dbReference>
<sequence length="365" mass="38895">MATTMKAFVVDSTTKVGIVDRQRAVPKVQKNQLLVKPISVALNPTDWRSLDGGRAKPGCIVGCDYAGEVVAVGEDAAKQNKWKAGDKVYGCTQGSNFVDPDDGIFAEYGVVLADLQMKLSDNSVGFDGAATIPLGAITVGQGLFQKAMKLELPDVTTAANPPARDIAVLIYGGGTATGALGIQFGRLAGYKVITTCSPSNFEYVKSLGADHVVDYHDANAGQQIRDLTNNKLYHAWDTVSVPASAQICADALSTDVATQKPRYGALLPTKCPREDVESTFTVMYTSFGKTFMFGADLAMPASAEDFAFAKTFYALTEKLVAAGLIKPHTYRVEQGGLDGITEGLAKLKEGKVKAEKLVYRLADTK</sequence>
<keyword evidence="2" id="KW-0560">Oxidoreductase</keyword>
<comment type="caution">
    <text evidence="4">The sequence shown here is derived from an EMBL/GenBank/DDBJ whole genome shotgun (WGS) entry which is preliminary data.</text>
</comment>
<dbReference type="InterPro" id="IPR020843">
    <property type="entry name" value="ER"/>
</dbReference>
<dbReference type="Gene3D" id="3.40.50.720">
    <property type="entry name" value="NAD(P)-binding Rossmann-like Domain"/>
    <property type="match status" value="1"/>
</dbReference>
<dbReference type="SUPFAM" id="SSF50129">
    <property type="entry name" value="GroES-like"/>
    <property type="match status" value="1"/>
</dbReference>
<proteinExistence type="inferred from homology"/>
<dbReference type="EMBL" id="JAWCUI010000068">
    <property type="protein sequence ID" value="KAL1889882.1"/>
    <property type="molecule type" value="Genomic_DNA"/>
</dbReference>
<evidence type="ECO:0000259" key="3">
    <source>
        <dbReference type="SMART" id="SM00829"/>
    </source>
</evidence>
<dbReference type="Pfam" id="PF08240">
    <property type="entry name" value="ADH_N"/>
    <property type="match status" value="1"/>
</dbReference>